<proteinExistence type="predicted"/>
<dbReference type="EMBL" id="CM056741">
    <property type="protein sequence ID" value="KAJ8686111.1"/>
    <property type="molecule type" value="Genomic_DNA"/>
</dbReference>
<organism evidence="1 2">
    <name type="scientific">Eretmocerus hayati</name>
    <dbReference type="NCBI Taxonomy" id="131215"/>
    <lineage>
        <taxon>Eukaryota</taxon>
        <taxon>Metazoa</taxon>
        <taxon>Ecdysozoa</taxon>
        <taxon>Arthropoda</taxon>
        <taxon>Hexapoda</taxon>
        <taxon>Insecta</taxon>
        <taxon>Pterygota</taxon>
        <taxon>Neoptera</taxon>
        <taxon>Endopterygota</taxon>
        <taxon>Hymenoptera</taxon>
        <taxon>Apocrita</taxon>
        <taxon>Proctotrupomorpha</taxon>
        <taxon>Chalcidoidea</taxon>
        <taxon>Aphelinidae</taxon>
        <taxon>Aphelininae</taxon>
        <taxon>Eretmocerus</taxon>
    </lineage>
</organism>
<evidence type="ECO:0000313" key="2">
    <source>
        <dbReference type="Proteomes" id="UP001239111"/>
    </source>
</evidence>
<protein>
    <submittedName>
        <fullName evidence="1">Uncharacterized protein</fullName>
    </submittedName>
</protein>
<dbReference type="Proteomes" id="UP001239111">
    <property type="component" value="Chromosome 1"/>
</dbReference>
<comment type="caution">
    <text evidence="1">The sequence shown here is derived from an EMBL/GenBank/DDBJ whole genome shotgun (WGS) entry which is preliminary data.</text>
</comment>
<gene>
    <name evidence="1" type="ORF">QAD02_021905</name>
</gene>
<evidence type="ECO:0000313" key="1">
    <source>
        <dbReference type="EMBL" id="KAJ8686111.1"/>
    </source>
</evidence>
<reference evidence="1" key="1">
    <citation type="submission" date="2023-04" db="EMBL/GenBank/DDBJ databases">
        <title>A chromosome-level genome assembly of the parasitoid wasp Eretmocerus hayati.</title>
        <authorList>
            <person name="Zhong Y."/>
            <person name="Liu S."/>
            <person name="Liu Y."/>
        </authorList>
    </citation>
    <scope>NUCLEOTIDE SEQUENCE</scope>
    <source>
        <strain evidence="1">ZJU_SS_LIU_2023</strain>
    </source>
</reference>
<accession>A0ACC2PTJ7</accession>
<keyword evidence="2" id="KW-1185">Reference proteome</keyword>
<name>A0ACC2PTJ7_9HYME</name>
<sequence length="347" mass="40683">MQAPIRLHADILIHGKSDVRVKRSVNDEQDGRGEAKTPVITFEERDSYLKNINSTFLSENGNNLILHDEQNGITPFMDIELIEAQDAGTRGLKVTANIDNDVAIIVHIHLTKKGLVRGFQMTSEGNSSLKKNVRALFGDESHKLGESESNKLMNGDKTDFLVELKIKMKRNFVRNNKLLQTRPVKGYEKEENTVLDIDLLLCRRGPETKLRRNRLMTISETKGPQLMNIQKHDSCMRLKDDKNRYKTVGILFQGLMGYPSIKCNEKFVRKVNIFLEKRYQSILKFSRIFWDYYNWRNEKSHFNQFMRRPRLRHLKKLVRMCQEINSDHRYTNHSFLEKLPWVLLSYI</sequence>